<dbReference type="HOGENOM" id="CLU_1721914_0_0_1"/>
<name>A1CFQ6_ASPCL</name>
<keyword evidence="1" id="KW-0732">Signal</keyword>
<dbReference type="Proteomes" id="UP000006701">
    <property type="component" value="Unassembled WGS sequence"/>
</dbReference>
<dbReference type="AlphaFoldDB" id="A1CFQ6"/>
<accession>A1CFQ6</accession>
<proteinExistence type="predicted"/>
<feature type="signal peptide" evidence="1">
    <location>
        <begin position="1"/>
        <end position="17"/>
    </location>
</feature>
<dbReference type="GeneID" id="4704764"/>
<protein>
    <submittedName>
        <fullName evidence="2">Uncharacterized protein</fullName>
    </submittedName>
</protein>
<feature type="chain" id="PRO_5002633399" evidence="1">
    <location>
        <begin position="18"/>
        <end position="152"/>
    </location>
</feature>
<evidence type="ECO:0000256" key="1">
    <source>
        <dbReference type="SAM" id="SignalP"/>
    </source>
</evidence>
<reference evidence="2 3" key="1">
    <citation type="journal article" date="2008" name="PLoS Genet.">
        <title>Genomic islands in the pathogenic filamentous fungus Aspergillus fumigatus.</title>
        <authorList>
            <person name="Fedorova N.D."/>
            <person name="Khaldi N."/>
            <person name="Joardar V.S."/>
            <person name="Maiti R."/>
            <person name="Amedeo P."/>
            <person name="Anderson M.J."/>
            <person name="Crabtree J."/>
            <person name="Silva J.C."/>
            <person name="Badger J.H."/>
            <person name="Albarraq A."/>
            <person name="Angiuoli S."/>
            <person name="Bussey H."/>
            <person name="Bowyer P."/>
            <person name="Cotty P.J."/>
            <person name="Dyer P.S."/>
            <person name="Egan A."/>
            <person name="Galens K."/>
            <person name="Fraser-Liggett C.M."/>
            <person name="Haas B.J."/>
            <person name="Inman J.M."/>
            <person name="Kent R."/>
            <person name="Lemieux S."/>
            <person name="Malavazi I."/>
            <person name="Orvis J."/>
            <person name="Roemer T."/>
            <person name="Ronning C.M."/>
            <person name="Sundaram J.P."/>
            <person name="Sutton G."/>
            <person name="Turner G."/>
            <person name="Venter J.C."/>
            <person name="White O.R."/>
            <person name="Whitty B.R."/>
            <person name="Youngman P."/>
            <person name="Wolfe K.H."/>
            <person name="Goldman G.H."/>
            <person name="Wortman J.R."/>
            <person name="Jiang B."/>
            <person name="Denning D.W."/>
            <person name="Nierman W.C."/>
        </authorList>
    </citation>
    <scope>NUCLEOTIDE SEQUENCE [LARGE SCALE GENOMIC DNA]</scope>
    <source>
        <strain evidence="3">ATCC 1007 / CBS 513.65 / DSM 816 / NCTC 3887 / NRRL 1</strain>
    </source>
</reference>
<dbReference type="KEGG" id="act:ACLA_094040"/>
<dbReference type="EMBL" id="DS027052">
    <property type="protein sequence ID" value="EAW11705.1"/>
    <property type="molecule type" value="Genomic_DNA"/>
</dbReference>
<evidence type="ECO:0000313" key="3">
    <source>
        <dbReference type="Proteomes" id="UP000006701"/>
    </source>
</evidence>
<evidence type="ECO:0000313" key="2">
    <source>
        <dbReference type="EMBL" id="EAW11705.1"/>
    </source>
</evidence>
<keyword evidence="3" id="KW-1185">Reference proteome</keyword>
<dbReference type="VEuPathDB" id="FungiDB:ACLA_094040"/>
<organism evidence="2 3">
    <name type="scientific">Aspergillus clavatus (strain ATCC 1007 / CBS 513.65 / DSM 816 / NCTC 3887 / NRRL 1 / QM 1276 / 107)</name>
    <dbReference type="NCBI Taxonomy" id="344612"/>
    <lineage>
        <taxon>Eukaryota</taxon>
        <taxon>Fungi</taxon>
        <taxon>Dikarya</taxon>
        <taxon>Ascomycota</taxon>
        <taxon>Pezizomycotina</taxon>
        <taxon>Eurotiomycetes</taxon>
        <taxon>Eurotiomycetidae</taxon>
        <taxon>Eurotiales</taxon>
        <taxon>Aspergillaceae</taxon>
        <taxon>Aspergillus</taxon>
        <taxon>Aspergillus subgen. Fumigati</taxon>
    </lineage>
</organism>
<dbReference type="RefSeq" id="XP_001273131.1">
    <property type="nucleotide sequence ID" value="XM_001273130.1"/>
</dbReference>
<sequence length="152" mass="16134">MTSQPLIPLFCTATVTAATAYSQDVAQDELDARSLYFMVDRSIPPRGTTPTLTVQDPGSLPFLNWVPEQIGQFLAGSVPSTSPLSATDFVMIDATTTQTQMALYVRIKKSGALGSVRLALQDMNDIPLAVLNGTLGFDEVQSGYSGASGDGR</sequence>
<gene>
    <name evidence="2" type="ORF">ACLA_094040</name>
</gene>